<dbReference type="InterPro" id="IPR025979">
    <property type="entry name" value="ChrR-like_cupin_dom"/>
</dbReference>
<gene>
    <name evidence="3" type="ORF">PUR29_33460</name>
</gene>
<evidence type="ECO:0000313" key="4">
    <source>
        <dbReference type="Proteomes" id="UP001407347"/>
    </source>
</evidence>
<dbReference type="Pfam" id="PF12973">
    <property type="entry name" value="Cupin_7"/>
    <property type="match status" value="1"/>
</dbReference>
<feature type="domain" description="ChrR-like cupin" evidence="2">
    <location>
        <begin position="27"/>
        <end position="113"/>
    </location>
</feature>
<comment type="caution">
    <text evidence="3">The sequence shown here is derived from an EMBL/GenBank/DDBJ whole genome shotgun (WGS) entry which is preliminary data.</text>
</comment>
<evidence type="ECO:0000256" key="1">
    <source>
        <dbReference type="SAM" id="MobiDB-lite"/>
    </source>
</evidence>
<dbReference type="Gene3D" id="2.60.120.10">
    <property type="entry name" value="Jelly Rolls"/>
    <property type="match status" value="1"/>
</dbReference>
<dbReference type="RefSeq" id="WP_346013627.1">
    <property type="nucleotide sequence ID" value="NZ_JAQYXP010000005.1"/>
</dbReference>
<dbReference type="InterPro" id="IPR014710">
    <property type="entry name" value="RmlC-like_jellyroll"/>
</dbReference>
<evidence type="ECO:0000313" key="3">
    <source>
        <dbReference type="EMBL" id="MEN3238353.1"/>
    </source>
</evidence>
<keyword evidence="4" id="KW-1185">Reference proteome</keyword>
<evidence type="ECO:0000259" key="2">
    <source>
        <dbReference type="Pfam" id="PF12973"/>
    </source>
</evidence>
<dbReference type="Proteomes" id="UP001407347">
    <property type="component" value="Unassembled WGS sequence"/>
</dbReference>
<reference evidence="3 4" key="1">
    <citation type="journal article" date="2023" name="PLoS ONE">
        <title>Complete genome assembly of Hawai'i environmental nontuberculous mycobacteria reveals unexpected co-isolation with methylobacteria.</title>
        <authorList>
            <person name="Hendrix J."/>
            <person name="Epperson L.E."/>
            <person name="Tong E.I."/>
            <person name="Chan Y.L."/>
            <person name="Hasan N.A."/>
            <person name="Dawrs S.N."/>
            <person name="Norton G.J."/>
            <person name="Virdi R."/>
            <person name="Crooks J.L."/>
            <person name="Chan E.D."/>
            <person name="Honda J.R."/>
            <person name="Strong M."/>
        </authorList>
    </citation>
    <scope>NUCLEOTIDE SEQUENCE [LARGE SCALE GENOMIC DNA]</scope>
    <source>
        <strain evidence="3 4">NJH_HI04-1</strain>
    </source>
</reference>
<protein>
    <submittedName>
        <fullName evidence="3">Cupin domain-containing protein</fullName>
    </submittedName>
</protein>
<feature type="compositionally biased region" description="Basic and acidic residues" evidence="1">
    <location>
        <begin position="152"/>
        <end position="172"/>
    </location>
</feature>
<name>A0ABV0A3D4_9HYPH</name>
<dbReference type="SUPFAM" id="SSF51182">
    <property type="entry name" value="RmlC-like cupins"/>
    <property type="match status" value="1"/>
</dbReference>
<feature type="region of interest" description="Disordered" evidence="1">
    <location>
        <begin position="132"/>
        <end position="181"/>
    </location>
</feature>
<accession>A0ABV0A3D4</accession>
<dbReference type="InterPro" id="IPR011051">
    <property type="entry name" value="RmlC_Cupin_sf"/>
</dbReference>
<organism evidence="3 4">
    <name type="scientific">Methylobacterium ajmalii</name>
    <dbReference type="NCBI Taxonomy" id="2738439"/>
    <lineage>
        <taxon>Bacteria</taxon>
        <taxon>Pseudomonadati</taxon>
        <taxon>Pseudomonadota</taxon>
        <taxon>Alphaproteobacteria</taxon>
        <taxon>Hyphomicrobiales</taxon>
        <taxon>Methylobacteriaceae</taxon>
        <taxon>Methylobacterium</taxon>
    </lineage>
</organism>
<dbReference type="EMBL" id="JAQYXP010000005">
    <property type="protein sequence ID" value="MEN3238353.1"/>
    <property type="molecule type" value="Genomic_DNA"/>
</dbReference>
<sequence length="181" mass="18392">MPHDTDGSLVTNADAIEVSGITLPGATPDGIAARLLNLDASRGVIATIIHIGPGAEIPAHFHRNGAEAHYVLEGDLVDAGRSLGPGTYLTHRAGIVHGPHGSVAGCKVLTIQGAGTGADGFDFHLAGSGADEPLPPAVAAAAAPKPATPPDMTKRAKESDDRPETERLRPTDDNPTNPTTG</sequence>
<proteinExistence type="predicted"/>